<reference evidence="1" key="1">
    <citation type="submission" date="2014-11" db="EMBL/GenBank/DDBJ databases">
        <authorList>
            <person name="Amaro Gonzalez C."/>
        </authorList>
    </citation>
    <scope>NUCLEOTIDE SEQUENCE</scope>
</reference>
<name>A0A0E9X1D8_ANGAN</name>
<protein>
    <submittedName>
        <fullName evidence="1">Uncharacterized protein</fullName>
    </submittedName>
</protein>
<reference evidence="1" key="2">
    <citation type="journal article" date="2015" name="Fish Shellfish Immunol.">
        <title>Early steps in the European eel (Anguilla anguilla)-Vibrio vulnificus interaction in the gills: Role of the RtxA13 toxin.</title>
        <authorList>
            <person name="Callol A."/>
            <person name="Pajuelo D."/>
            <person name="Ebbesson L."/>
            <person name="Teles M."/>
            <person name="MacKenzie S."/>
            <person name="Amaro C."/>
        </authorList>
    </citation>
    <scope>NUCLEOTIDE SEQUENCE</scope>
</reference>
<dbReference type="AlphaFoldDB" id="A0A0E9X1D8"/>
<sequence>MHKTSLHDSLHLTVHVFLFHQCILLRHYIKQDPMYSEVEMKANVVFFFNQFKCQTMTVSLIYDLINTIDNSNSINPQTSSKIHNATVMVPLSVQPVIHSHKLASAIRKKVIFKNKFH</sequence>
<dbReference type="EMBL" id="GBXM01012857">
    <property type="protein sequence ID" value="JAH95720.1"/>
    <property type="molecule type" value="Transcribed_RNA"/>
</dbReference>
<proteinExistence type="predicted"/>
<accession>A0A0E9X1D8</accession>
<organism evidence="1">
    <name type="scientific">Anguilla anguilla</name>
    <name type="common">European freshwater eel</name>
    <name type="synonym">Muraena anguilla</name>
    <dbReference type="NCBI Taxonomy" id="7936"/>
    <lineage>
        <taxon>Eukaryota</taxon>
        <taxon>Metazoa</taxon>
        <taxon>Chordata</taxon>
        <taxon>Craniata</taxon>
        <taxon>Vertebrata</taxon>
        <taxon>Euteleostomi</taxon>
        <taxon>Actinopterygii</taxon>
        <taxon>Neopterygii</taxon>
        <taxon>Teleostei</taxon>
        <taxon>Anguilliformes</taxon>
        <taxon>Anguillidae</taxon>
        <taxon>Anguilla</taxon>
    </lineage>
</organism>
<evidence type="ECO:0000313" key="1">
    <source>
        <dbReference type="EMBL" id="JAH95720.1"/>
    </source>
</evidence>